<sequence>MALEIDEKSLKHGVLTLVVTLVEVIQEALETQAVRRLEGGDLTEEEQDRLGEALMELDEAMDEIKAEHGITASVEDLHRGLDDVVDEVVDKLINPSRWAEEEGKNIT</sequence>
<dbReference type="EMBL" id="BAABAZ010000006">
    <property type="protein sequence ID" value="GAA4284462.1"/>
    <property type="molecule type" value="Genomic_DNA"/>
</dbReference>
<comment type="similarity">
    <text evidence="3">Belongs to the gas vesicle GvpK family.</text>
</comment>
<gene>
    <name evidence="4" type="ORF">GCM10022261_19930</name>
</gene>
<dbReference type="Pfam" id="PF05121">
    <property type="entry name" value="GvpK"/>
    <property type="match status" value="1"/>
</dbReference>
<evidence type="ECO:0000313" key="5">
    <source>
        <dbReference type="Proteomes" id="UP001501586"/>
    </source>
</evidence>
<evidence type="ECO:0000256" key="3">
    <source>
        <dbReference type="ARBA" id="ARBA00035659"/>
    </source>
</evidence>
<organism evidence="4 5">
    <name type="scientific">Brevibacterium daeguense</name>
    <dbReference type="NCBI Taxonomy" id="909936"/>
    <lineage>
        <taxon>Bacteria</taxon>
        <taxon>Bacillati</taxon>
        <taxon>Actinomycetota</taxon>
        <taxon>Actinomycetes</taxon>
        <taxon>Micrococcales</taxon>
        <taxon>Brevibacteriaceae</taxon>
        <taxon>Brevibacterium</taxon>
    </lineage>
</organism>
<dbReference type="InterPro" id="IPR007805">
    <property type="entry name" value="GvpK"/>
</dbReference>
<accession>A0ABP8EKJ6</accession>
<evidence type="ECO:0000256" key="2">
    <source>
        <dbReference type="ARBA" id="ARBA00035108"/>
    </source>
</evidence>
<proteinExistence type="inferred from homology"/>
<comment type="subcellular location">
    <subcellularLocation>
        <location evidence="2">Gas vesicle</location>
    </subcellularLocation>
</comment>
<comment type="caution">
    <text evidence="4">The sequence shown here is derived from an EMBL/GenBank/DDBJ whole genome shotgun (WGS) entry which is preliminary data.</text>
</comment>
<evidence type="ECO:0000313" key="4">
    <source>
        <dbReference type="EMBL" id="GAA4284462.1"/>
    </source>
</evidence>
<dbReference type="Proteomes" id="UP001501586">
    <property type="component" value="Unassembled WGS sequence"/>
</dbReference>
<name>A0ABP8EKJ6_9MICO</name>
<evidence type="ECO:0000256" key="1">
    <source>
        <dbReference type="ARBA" id="ARBA00022987"/>
    </source>
</evidence>
<dbReference type="RefSeq" id="WP_236866516.1">
    <property type="nucleotide sequence ID" value="NZ_BAABAZ010000006.1"/>
</dbReference>
<dbReference type="PANTHER" id="PTHR40137:SF2">
    <property type="entry name" value="PROTEIN GVPK 1"/>
    <property type="match status" value="1"/>
</dbReference>
<keyword evidence="1" id="KW-0304">Gas vesicle</keyword>
<evidence type="ECO:0008006" key="6">
    <source>
        <dbReference type="Google" id="ProtNLM"/>
    </source>
</evidence>
<keyword evidence="5" id="KW-1185">Reference proteome</keyword>
<reference evidence="5" key="1">
    <citation type="journal article" date="2019" name="Int. J. Syst. Evol. Microbiol.">
        <title>The Global Catalogue of Microorganisms (GCM) 10K type strain sequencing project: providing services to taxonomists for standard genome sequencing and annotation.</title>
        <authorList>
            <consortium name="The Broad Institute Genomics Platform"/>
            <consortium name="The Broad Institute Genome Sequencing Center for Infectious Disease"/>
            <person name="Wu L."/>
            <person name="Ma J."/>
        </authorList>
    </citation>
    <scope>NUCLEOTIDE SEQUENCE [LARGE SCALE GENOMIC DNA]</scope>
    <source>
        <strain evidence="5">JCM 17458</strain>
    </source>
</reference>
<protein>
    <recommendedName>
        <fullName evidence="6">Gas vesicle protein K</fullName>
    </recommendedName>
</protein>
<dbReference type="PANTHER" id="PTHR40137">
    <property type="entry name" value="PROTEIN GVPK 1"/>
    <property type="match status" value="1"/>
</dbReference>